<evidence type="ECO:0000313" key="14">
    <source>
        <dbReference type="EMBL" id="MFK2877345.1"/>
    </source>
</evidence>
<evidence type="ECO:0000256" key="5">
    <source>
        <dbReference type="ARBA" id="ARBA00018266"/>
    </source>
</evidence>
<dbReference type="InterPro" id="IPR016192">
    <property type="entry name" value="APOBEC/CMP_deaminase_Zn-bd"/>
</dbReference>
<evidence type="ECO:0000256" key="11">
    <source>
        <dbReference type="ARBA" id="ARBA00049558"/>
    </source>
</evidence>
<dbReference type="GO" id="GO:0004126">
    <property type="term" value="F:cytidine deaminase activity"/>
    <property type="evidence" value="ECO:0007669"/>
    <property type="project" value="UniProtKB-EC"/>
</dbReference>
<comment type="catalytic activity">
    <reaction evidence="10 12">
        <text>2'-deoxycytidine + H2O + H(+) = 2'-deoxyuridine + NH4(+)</text>
        <dbReference type="Rhea" id="RHEA:13433"/>
        <dbReference type="ChEBI" id="CHEBI:15377"/>
        <dbReference type="ChEBI" id="CHEBI:15378"/>
        <dbReference type="ChEBI" id="CHEBI:15698"/>
        <dbReference type="ChEBI" id="CHEBI:16450"/>
        <dbReference type="ChEBI" id="CHEBI:28938"/>
        <dbReference type="EC" id="3.5.4.5"/>
    </reaction>
</comment>
<proteinExistence type="inferred from homology"/>
<reference evidence="14 15" key="1">
    <citation type="submission" date="2020-10" db="EMBL/GenBank/DDBJ databases">
        <title>Phylogeny of dyella-like bacteria.</title>
        <authorList>
            <person name="Fu J."/>
        </authorList>
    </citation>
    <scope>NUCLEOTIDE SEQUENCE [LARGE SCALE GENOMIC DNA]</scope>
    <source>
        <strain evidence="14 15">KACC 19113</strain>
    </source>
</reference>
<evidence type="ECO:0000256" key="10">
    <source>
        <dbReference type="ARBA" id="ARBA00049252"/>
    </source>
</evidence>
<sequence length="140" mass="14238">MPVSIPHDELLALAHAARAQAHAPYSGFAVGAALLAHDGRRFSGCNVENSSYGLCNCAERTALFAAVAAGCKPGDFAAIAVIADCDGPVTPCGACRQVMSELCDAEMPVLLANLRGDSAQTSVGALLPGAFRLRTAAPSP</sequence>
<dbReference type="EC" id="3.5.4.5" evidence="4 12"/>
<dbReference type="InterPro" id="IPR006262">
    <property type="entry name" value="Cyt_deam_tetra"/>
</dbReference>
<name>A0ABW8J510_9GAMM</name>
<evidence type="ECO:0000256" key="2">
    <source>
        <dbReference type="ARBA" id="ARBA00003949"/>
    </source>
</evidence>
<evidence type="ECO:0000256" key="8">
    <source>
        <dbReference type="ARBA" id="ARBA00022833"/>
    </source>
</evidence>
<dbReference type="PROSITE" id="PS51747">
    <property type="entry name" value="CYT_DCMP_DEAMINASES_2"/>
    <property type="match status" value="1"/>
</dbReference>
<evidence type="ECO:0000256" key="6">
    <source>
        <dbReference type="ARBA" id="ARBA00022723"/>
    </source>
</evidence>
<evidence type="ECO:0000259" key="13">
    <source>
        <dbReference type="PROSITE" id="PS51747"/>
    </source>
</evidence>
<evidence type="ECO:0000313" key="15">
    <source>
        <dbReference type="Proteomes" id="UP001620339"/>
    </source>
</evidence>
<comment type="cofactor">
    <cofactor evidence="1 12">
        <name>Zn(2+)</name>
        <dbReference type="ChEBI" id="CHEBI:29105"/>
    </cofactor>
</comment>
<evidence type="ECO:0000256" key="7">
    <source>
        <dbReference type="ARBA" id="ARBA00022801"/>
    </source>
</evidence>
<keyword evidence="8 12" id="KW-0862">Zinc</keyword>
<comment type="similarity">
    <text evidence="3 12">Belongs to the cytidine and deoxycytidylate deaminase family.</text>
</comment>
<evidence type="ECO:0000256" key="1">
    <source>
        <dbReference type="ARBA" id="ARBA00001947"/>
    </source>
</evidence>
<keyword evidence="15" id="KW-1185">Reference proteome</keyword>
<evidence type="ECO:0000256" key="3">
    <source>
        <dbReference type="ARBA" id="ARBA00006576"/>
    </source>
</evidence>
<dbReference type="PANTHER" id="PTHR11644">
    <property type="entry name" value="CYTIDINE DEAMINASE"/>
    <property type="match status" value="1"/>
</dbReference>
<dbReference type="EMBL" id="JADIKK010000008">
    <property type="protein sequence ID" value="MFK2877345.1"/>
    <property type="molecule type" value="Genomic_DNA"/>
</dbReference>
<dbReference type="NCBIfam" id="TIGR01354">
    <property type="entry name" value="cyt_deam_tetra"/>
    <property type="match status" value="1"/>
</dbReference>
<comment type="function">
    <text evidence="2 12">This enzyme scavenges exogenous and endogenous cytidine and 2'-deoxycytidine for UMP synthesis.</text>
</comment>
<protein>
    <recommendedName>
        <fullName evidence="5 12">Cytidine deaminase</fullName>
        <ecNumber evidence="4 12">3.5.4.5</ecNumber>
    </recommendedName>
    <alternativeName>
        <fullName evidence="9 12">Cytidine aminohydrolase</fullName>
    </alternativeName>
</protein>
<dbReference type="InterPro" id="IPR016193">
    <property type="entry name" value="Cytidine_deaminase-like"/>
</dbReference>
<dbReference type="NCBIfam" id="NF004064">
    <property type="entry name" value="PRK05578.1"/>
    <property type="match status" value="1"/>
</dbReference>
<organism evidence="14 15">
    <name type="scientific">Rhodanobacter hydrolyticus</name>
    <dbReference type="NCBI Taxonomy" id="2250595"/>
    <lineage>
        <taxon>Bacteria</taxon>
        <taxon>Pseudomonadati</taxon>
        <taxon>Pseudomonadota</taxon>
        <taxon>Gammaproteobacteria</taxon>
        <taxon>Lysobacterales</taxon>
        <taxon>Rhodanobacteraceae</taxon>
        <taxon>Rhodanobacter</taxon>
    </lineage>
</organism>
<dbReference type="CDD" id="cd01283">
    <property type="entry name" value="cytidine_deaminase"/>
    <property type="match status" value="1"/>
</dbReference>
<evidence type="ECO:0000256" key="9">
    <source>
        <dbReference type="ARBA" id="ARBA00032005"/>
    </source>
</evidence>
<dbReference type="PANTHER" id="PTHR11644:SF2">
    <property type="entry name" value="CYTIDINE DEAMINASE"/>
    <property type="match status" value="1"/>
</dbReference>
<keyword evidence="6 12" id="KW-0479">Metal-binding</keyword>
<dbReference type="Gene3D" id="3.40.140.10">
    <property type="entry name" value="Cytidine Deaminase, domain 2"/>
    <property type="match status" value="1"/>
</dbReference>
<dbReference type="InterPro" id="IPR002125">
    <property type="entry name" value="CMP_dCMP_dom"/>
</dbReference>
<evidence type="ECO:0000256" key="12">
    <source>
        <dbReference type="RuleBase" id="RU364006"/>
    </source>
</evidence>
<feature type="domain" description="CMP/dCMP-type deaminase" evidence="13">
    <location>
        <begin position="5"/>
        <end position="134"/>
    </location>
</feature>
<dbReference type="Proteomes" id="UP001620339">
    <property type="component" value="Unassembled WGS sequence"/>
</dbReference>
<gene>
    <name evidence="14" type="primary">cdd</name>
    <name evidence="14" type="ORF">ISP25_09725</name>
</gene>
<dbReference type="InterPro" id="IPR050202">
    <property type="entry name" value="Cyt/Deoxycyt_deaminase"/>
</dbReference>
<dbReference type="Pfam" id="PF00383">
    <property type="entry name" value="dCMP_cyt_deam_1"/>
    <property type="match status" value="1"/>
</dbReference>
<comment type="catalytic activity">
    <reaction evidence="11 12">
        <text>cytidine + H2O + H(+) = uridine + NH4(+)</text>
        <dbReference type="Rhea" id="RHEA:16069"/>
        <dbReference type="ChEBI" id="CHEBI:15377"/>
        <dbReference type="ChEBI" id="CHEBI:15378"/>
        <dbReference type="ChEBI" id="CHEBI:16704"/>
        <dbReference type="ChEBI" id="CHEBI:17562"/>
        <dbReference type="ChEBI" id="CHEBI:28938"/>
        <dbReference type="EC" id="3.5.4.5"/>
    </reaction>
</comment>
<evidence type="ECO:0000256" key="4">
    <source>
        <dbReference type="ARBA" id="ARBA00012783"/>
    </source>
</evidence>
<keyword evidence="7 12" id="KW-0378">Hydrolase</keyword>
<comment type="caution">
    <text evidence="14">The sequence shown here is derived from an EMBL/GenBank/DDBJ whole genome shotgun (WGS) entry which is preliminary data.</text>
</comment>
<accession>A0ABW8J510</accession>
<dbReference type="PROSITE" id="PS00903">
    <property type="entry name" value="CYT_DCMP_DEAMINASES_1"/>
    <property type="match status" value="1"/>
</dbReference>
<dbReference type="SUPFAM" id="SSF53927">
    <property type="entry name" value="Cytidine deaminase-like"/>
    <property type="match status" value="1"/>
</dbReference>